<dbReference type="NCBIfam" id="TIGR00099">
    <property type="entry name" value="Cof-subfamily"/>
    <property type="match status" value="1"/>
</dbReference>
<dbReference type="SFLD" id="SFLDS00003">
    <property type="entry name" value="Haloacid_Dehalogenase"/>
    <property type="match status" value="1"/>
</dbReference>
<protein>
    <submittedName>
        <fullName evidence="1">Cof-type HAD-IIB family hydrolase</fullName>
    </submittedName>
</protein>
<dbReference type="InterPro" id="IPR023214">
    <property type="entry name" value="HAD_sf"/>
</dbReference>
<dbReference type="EMBL" id="CP025688">
    <property type="protein sequence ID" value="QAA23350.1"/>
    <property type="molecule type" value="Genomic_DNA"/>
</dbReference>
<dbReference type="PANTHER" id="PTHR10000:SF55">
    <property type="entry name" value="5-AMINO-6-(5-PHOSPHO-D-RIBITYLAMINO)URACIL PHOSPHATASE YCSE"/>
    <property type="match status" value="1"/>
</dbReference>
<dbReference type="CDD" id="cd07516">
    <property type="entry name" value="HAD_Pase"/>
    <property type="match status" value="1"/>
</dbReference>
<dbReference type="SUPFAM" id="SSF56784">
    <property type="entry name" value="HAD-like"/>
    <property type="match status" value="1"/>
</dbReference>
<dbReference type="PANTHER" id="PTHR10000">
    <property type="entry name" value="PHOSPHOSERINE PHOSPHATASE"/>
    <property type="match status" value="1"/>
</dbReference>
<dbReference type="InterPro" id="IPR006379">
    <property type="entry name" value="HAD-SF_hydro_IIB"/>
</dbReference>
<dbReference type="Pfam" id="PF08282">
    <property type="entry name" value="Hydrolase_3"/>
    <property type="match status" value="1"/>
</dbReference>
<dbReference type="SFLD" id="SFLDG01140">
    <property type="entry name" value="C2.B:_Phosphomannomutase_and_P"/>
    <property type="match status" value="1"/>
</dbReference>
<evidence type="ECO:0000313" key="2">
    <source>
        <dbReference type="Proteomes" id="UP000285882"/>
    </source>
</evidence>
<dbReference type="Gene3D" id="3.40.50.1000">
    <property type="entry name" value="HAD superfamily/HAD-like"/>
    <property type="match status" value="1"/>
</dbReference>
<organism evidence="1 2">
    <name type="scientific">Sporolactobacillus terrae</name>
    <dbReference type="NCBI Taxonomy" id="269673"/>
    <lineage>
        <taxon>Bacteria</taxon>
        <taxon>Bacillati</taxon>
        <taxon>Bacillota</taxon>
        <taxon>Bacilli</taxon>
        <taxon>Bacillales</taxon>
        <taxon>Sporolactobacillaceae</taxon>
        <taxon>Sporolactobacillus</taxon>
    </lineage>
</organism>
<name>A0ABX5Q9N9_9BACL</name>
<reference evidence="1 2" key="1">
    <citation type="submission" date="2018-01" db="EMBL/GenBank/DDBJ databases">
        <title>Complete genome sequencing of Sporolactobacillus terrae DLG3.</title>
        <authorList>
            <person name="Nam Y.-D."/>
            <person name="Kang J."/>
            <person name="Chung W.-H."/>
        </authorList>
    </citation>
    <scope>NUCLEOTIDE SEQUENCE [LARGE SCALE GENOMIC DNA]</scope>
    <source>
        <strain evidence="1 2">DLG3</strain>
    </source>
</reference>
<accession>A0ABX5Q9N9</accession>
<keyword evidence="1" id="KW-0378">Hydrolase</keyword>
<dbReference type="Proteomes" id="UP000285882">
    <property type="component" value="Chromosome"/>
</dbReference>
<dbReference type="InterPro" id="IPR036412">
    <property type="entry name" value="HAD-like_sf"/>
</dbReference>
<proteinExistence type="predicted"/>
<dbReference type="PROSITE" id="PS01228">
    <property type="entry name" value="COF_1"/>
    <property type="match status" value="1"/>
</dbReference>
<dbReference type="Gene3D" id="3.30.1240.10">
    <property type="match status" value="1"/>
</dbReference>
<sequence length="289" mass="31921">MRSVTVKLVAIDLDGTLLNKDHRISDENMNALSAASEHHLVAIATGRAVMDVQAMLGGRVSLPVIASNGATIFDHSGQLLSETPLSQETAEQLIAYAENHRLYYEATTAHHLLIPFDGKQIIREELDVSDKRLSKESAQKAWARAEVQFAQAGWQPRSEIRSLIRSGHAVYKLLFFSFNKQVLTELREQFANQTDLSCTYSLGYTLEFNSSKCDKGKGIRQLAGHYGINQKDTIVIGDSDNDLPMFHAAATRVAMGNAIASIKEISSFVTLDCNHHGVAYSLKNQLALY</sequence>
<dbReference type="GO" id="GO:0016787">
    <property type="term" value="F:hydrolase activity"/>
    <property type="evidence" value="ECO:0007669"/>
    <property type="project" value="UniProtKB-KW"/>
</dbReference>
<evidence type="ECO:0000313" key="1">
    <source>
        <dbReference type="EMBL" id="QAA23350.1"/>
    </source>
</evidence>
<dbReference type="SFLD" id="SFLDG01144">
    <property type="entry name" value="C2.B.4:_PGP_Like"/>
    <property type="match status" value="1"/>
</dbReference>
<gene>
    <name evidence="1" type="ORF">C0674_12455</name>
</gene>
<dbReference type="InterPro" id="IPR000150">
    <property type="entry name" value="Cof"/>
</dbReference>
<dbReference type="NCBIfam" id="TIGR01484">
    <property type="entry name" value="HAD-SF-IIB"/>
    <property type="match status" value="1"/>
</dbReference>
<keyword evidence="2" id="KW-1185">Reference proteome</keyword>